<dbReference type="Gene3D" id="1.10.510.10">
    <property type="entry name" value="Transferase(Phosphotransferase) domain 1"/>
    <property type="match status" value="1"/>
</dbReference>
<dbReference type="PROSITE" id="PS00107">
    <property type="entry name" value="PROTEIN_KINASE_ATP"/>
    <property type="match status" value="1"/>
</dbReference>
<proteinExistence type="inferred from homology"/>
<reference evidence="6" key="1">
    <citation type="submission" date="2016-10" db="EMBL/GenBank/DDBJ databases">
        <authorList>
            <person name="Benchimol M."/>
            <person name="Almeida L.G."/>
            <person name="Vasconcelos A.T."/>
            <person name="Perreira-Neves A."/>
            <person name="Rosa I.A."/>
            <person name="Tasca T."/>
            <person name="Bogo M.R."/>
            <person name="de Souza W."/>
        </authorList>
    </citation>
    <scope>NUCLEOTIDE SEQUENCE [LARGE SCALE GENOMIC DNA]</scope>
    <source>
        <strain evidence="6">K</strain>
    </source>
</reference>
<dbReference type="PROSITE" id="PS50011">
    <property type="entry name" value="PROTEIN_KINASE_DOM"/>
    <property type="match status" value="1"/>
</dbReference>
<accession>A0A1J4KTQ2</accession>
<dbReference type="GO" id="GO:0005737">
    <property type="term" value="C:cytoplasm"/>
    <property type="evidence" value="ECO:0007669"/>
    <property type="project" value="TreeGrafter"/>
</dbReference>
<dbReference type="GeneID" id="94833901"/>
<dbReference type="PROSITE" id="PS00108">
    <property type="entry name" value="PROTEIN_KINASE_ST"/>
    <property type="match status" value="1"/>
</dbReference>
<name>A0A1J4KTQ2_9EUKA</name>
<keyword evidence="2 3" id="KW-0067">ATP-binding</keyword>
<dbReference type="InterPro" id="IPR017441">
    <property type="entry name" value="Protein_kinase_ATP_BS"/>
</dbReference>
<organism evidence="6 7">
    <name type="scientific">Tritrichomonas foetus</name>
    <dbReference type="NCBI Taxonomy" id="1144522"/>
    <lineage>
        <taxon>Eukaryota</taxon>
        <taxon>Metamonada</taxon>
        <taxon>Parabasalia</taxon>
        <taxon>Tritrichomonadida</taxon>
        <taxon>Tritrichomonadidae</taxon>
        <taxon>Tritrichomonas</taxon>
    </lineage>
</organism>
<evidence type="ECO:0000256" key="3">
    <source>
        <dbReference type="PROSITE-ProRule" id="PRU10141"/>
    </source>
</evidence>
<dbReference type="OrthoDB" id="541276at2759"/>
<keyword evidence="4" id="KW-0723">Serine/threonine-protein kinase</keyword>
<dbReference type="RefSeq" id="XP_068366276.1">
    <property type="nucleotide sequence ID" value="XM_068499197.1"/>
</dbReference>
<dbReference type="Pfam" id="PF00069">
    <property type="entry name" value="Pkinase"/>
    <property type="match status" value="1"/>
</dbReference>
<evidence type="ECO:0000259" key="5">
    <source>
        <dbReference type="PROSITE" id="PS50011"/>
    </source>
</evidence>
<dbReference type="SUPFAM" id="SSF56112">
    <property type="entry name" value="Protein kinase-like (PK-like)"/>
    <property type="match status" value="1"/>
</dbReference>
<dbReference type="VEuPathDB" id="TrichDB:TRFO_16797"/>
<dbReference type="GO" id="GO:0004674">
    <property type="term" value="F:protein serine/threonine kinase activity"/>
    <property type="evidence" value="ECO:0007669"/>
    <property type="project" value="UniProtKB-KW"/>
</dbReference>
<evidence type="ECO:0000313" key="7">
    <source>
        <dbReference type="Proteomes" id="UP000179807"/>
    </source>
</evidence>
<sequence length="263" mass="29647">MTVKSDNDEYDIIDEVGCGRFGKVVKVHSRKYDRVFAIKRSPKNGSNVYNESMYHSEVKYLPMLEHKNIVNVYDYFEDGENYNIVLEYCGVKTLHDLITENAVLPLCTIKKIFKEILEAITYAHSQNISHRDLKPCNICIDAKGNVKIVDWGFAIQSKNLVNSFCGTFPFAAPECIKKVPYNPCKSDMWSIGVSLYLAAFGKNPFDDISMSISISKALQCDYTISPNADKMLVNLIQGLLKLDPDARLDAAGALSHPFLIQKK</sequence>
<dbReference type="PANTHER" id="PTHR24348">
    <property type="entry name" value="SERINE/THREONINE-PROTEIN KINASE UNC-51-RELATED"/>
    <property type="match status" value="1"/>
</dbReference>
<evidence type="ECO:0000313" key="6">
    <source>
        <dbReference type="EMBL" id="OHT13140.1"/>
    </source>
</evidence>
<keyword evidence="7" id="KW-1185">Reference proteome</keyword>
<feature type="domain" description="Protein kinase" evidence="5">
    <location>
        <begin position="10"/>
        <end position="259"/>
    </location>
</feature>
<evidence type="ECO:0000256" key="4">
    <source>
        <dbReference type="RuleBase" id="RU000304"/>
    </source>
</evidence>
<dbReference type="EMBL" id="MLAK01000547">
    <property type="protein sequence ID" value="OHT13140.1"/>
    <property type="molecule type" value="Genomic_DNA"/>
</dbReference>
<keyword evidence="1 3" id="KW-0547">Nucleotide-binding</keyword>
<comment type="caution">
    <text evidence="6">The sequence shown here is derived from an EMBL/GenBank/DDBJ whole genome shotgun (WGS) entry which is preliminary data.</text>
</comment>
<dbReference type="PANTHER" id="PTHR24348:SF68">
    <property type="entry name" value="SERINE_THREONINE-PROTEIN KINASE ATG1C"/>
    <property type="match status" value="1"/>
</dbReference>
<evidence type="ECO:0000256" key="2">
    <source>
        <dbReference type="ARBA" id="ARBA00022840"/>
    </source>
</evidence>
<feature type="binding site" evidence="3">
    <location>
        <position position="39"/>
    </location>
    <ligand>
        <name>ATP</name>
        <dbReference type="ChEBI" id="CHEBI:30616"/>
    </ligand>
</feature>
<keyword evidence="6" id="KW-0418">Kinase</keyword>
<dbReference type="Proteomes" id="UP000179807">
    <property type="component" value="Unassembled WGS sequence"/>
</dbReference>
<dbReference type="InterPro" id="IPR008271">
    <property type="entry name" value="Ser/Thr_kinase_AS"/>
</dbReference>
<protein>
    <submittedName>
        <fullName evidence="6">Aurora kinase C</fullName>
    </submittedName>
</protein>
<dbReference type="InterPro" id="IPR011009">
    <property type="entry name" value="Kinase-like_dom_sf"/>
</dbReference>
<dbReference type="AlphaFoldDB" id="A0A1J4KTQ2"/>
<comment type="similarity">
    <text evidence="4">Belongs to the protein kinase superfamily.</text>
</comment>
<dbReference type="GO" id="GO:0005524">
    <property type="term" value="F:ATP binding"/>
    <property type="evidence" value="ECO:0007669"/>
    <property type="project" value="UniProtKB-UniRule"/>
</dbReference>
<dbReference type="InterPro" id="IPR045269">
    <property type="entry name" value="Atg1-like"/>
</dbReference>
<evidence type="ECO:0000256" key="1">
    <source>
        <dbReference type="ARBA" id="ARBA00022741"/>
    </source>
</evidence>
<gene>
    <name evidence="6" type="primary">Aurkc</name>
    <name evidence="6" type="ORF">TRFO_16797</name>
</gene>
<dbReference type="SMART" id="SM00220">
    <property type="entry name" value="S_TKc"/>
    <property type="match status" value="1"/>
</dbReference>
<dbReference type="GO" id="GO:0010506">
    <property type="term" value="P:regulation of autophagy"/>
    <property type="evidence" value="ECO:0007669"/>
    <property type="project" value="InterPro"/>
</dbReference>
<dbReference type="FunFam" id="1.10.510.10:FF:000571">
    <property type="entry name" value="Maternal embryonic leucine zipper kinase"/>
    <property type="match status" value="1"/>
</dbReference>
<keyword evidence="6" id="KW-0808">Transferase</keyword>
<dbReference type="InterPro" id="IPR000719">
    <property type="entry name" value="Prot_kinase_dom"/>
</dbReference>